<proteinExistence type="predicted"/>
<dbReference type="SUPFAM" id="SSF53167">
    <property type="entry name" value="Purine and uridine phosphorylases"/>
    <property type="match status" value="1"/>
</dbReference>
<organism evidence="9 10">
    <name type="scientific">Talaromyces pinophilus</name>
    <name type="common">Penicillium pinophilum</name>
    <dbReference type="NCBI Taxonomy" id="128442"/>
    <lineage>
        <taxon>Eukaryota</taxon>
        <taxon>Fungi</taxon>
        <taxon>Dikarya</taxon>
        <taxon>Ascomycota</taxon>
        <taxon>Pezizomycotina</taxon>
        <taxon>Eurotiomycetes</taxon>
        <taxon>Eurotiomycetidae</taxon>
        <taxon>Eurotiales</taxon>
        <taxon>Trichocomaceae</taxon>
        <taxon>Talaromyces</taxon>
        <taxon>Talaromyces sect. Talaromyces</taxon>
    </lineage>
</organism>
<feature type="repeat" description="ANK" evidence="4">
    <location>
        <begin position="844"/>
        <end position="867"/>
    </location>
</feature>
<dbReference type="InterPro" id="IPR036770">
    <property type="entry name" value="Ankyrin_rpt-contain_sf"/>
</dbReference>
<evidence type="ECO:0000256" key="3">
    <source>
        <dbReference type="ARBA" id="ARBA00023043"/>
    </source>
</evidence>
<dbReference type="SMART" id="SM00248">
    <property type="entry name" value="ANK"/>
    <property type="match status" value="15"/>
</dbReference>
<dbReference type="Pfam" id="PF12796">
    <property type="entry name" value="Ank_2"/>
    <property type="match status" value="4"/>
</dbReference>
<dbReference type="Pfam" id="PF24883">
    <property type="entry name" value="NPHP3_N"/>
    <property type="match status" value="1"/>
</dbReference>
<evidence type="ECO:0000256" key="1">
    <source>
        <dbReference type="ARBA" id="ARBA00012210"/>
    </source>
</evidence>
<evidence type="ECO:0000256" key="5">
    <source>
        <dbReference type="SAM" id="MobiDB-lite"/>
    </source>
</evidence>
<keyword evidence="10" id="KW-1185">Reference proteome</keyword>
<dbReference type="InterPro" id="IPR035994">
    <property type="entry name" value="Nucleoside_phosphorylase_sf"/>
</dbReference>
<feature type="domain" description="GPI inositol-deacylase winged helix" evidence="7">
    <location>
        <begin position="589"/>
        <end position="675"/>
    </location>
</feature>
<dbReference type="Pfam" id="PF01048">
    <property type="entry name" value="PNP_UDP_1"/>
    <property type="match status" value="1"/>
</dbReference>
<dbReference type="PANTHER" id="PTHR24161">
    <property type="entry name" value="ANK_REP_REGION DOMAIN-CONTAINING PROTEIN-RELATED"/>
    <property type="match status" value="1"/>
</dbReference>
<feature type="repeat" description="ANK" evidence="4">
    <location>
        <begin position="1092"/>
        <end position="1124"/>
    </location>
</feature>
<keyword evidence="3 4" id="KW-0040">ANK repeat</keyword>
<keyword evidence="2" id="KW-0677">Repeat</keyword>
<feature type="repeat" description="ANK" evidence="4">
    <location>
        <begin position="1384"/>
        <end position="1416"/>
    </location>
</feature>
<dbReference type="Proteomes" id="UP000053095">
    <property type="component" value="Unassembled WGS sequence"/>
</dbReference>
<evidence type="ECO:0000256" key="4">
    <source>
        <dbReference type="PROSITE-ProRule" id="PRU00023"/>
    </source>
</evidence>
<dbReference type="Pfam" id="PF22939">
    <property type="entry name" value="WHD_GPIID"/>
    <property type="match status" value="1"/>
</dbReference>
<protein>
    <recommendedName>
        <fullName evidence="1">protein S-acyltransferase</fullName>
        <ecNumber evidence="1">2.3.1.225</ecNumber>
    </recommendedName>
</protein>
<feature type="region of interest" description="Disordered" evidence="5">
    <location>
        <begin position="1120"/>
        <end position="1149"/>
    </location>
</feature>
<gene>
    <name evidence="9" type="ORF">TCE0_011r00444</name>
</gene>
<dbReference type="Gene3D" id="3.40.50.1580">
    <property type="entry name" value="Nucleoside phosphorylase domain"/>
    <property type="match status" value="1"/>
</dbReference>
<dbReference type="GO" id="GO:0003824">
    <property type="term" value="F:catalytic activity"/>
    <property type="evidence" value="ECO:0007669"/>
    <property type="project" value="InterPro"/>
</dbReference>
<evidence type="ECO:0000259" key="6">
    <source>
        <dbReference type="Pfam" id="PF01048"/>
    </source>
</evidence>
<dbReference type="PROSITE" id="PS50088">
    <property type="entry name" value="ANK_REPEAT"/>
    <property type="match status" value="9"/>
</dbReference>
<dbReference type="SUPFAM" id="SSF52540">
    <property type="entry name" value="P-loop containing nucleoside triphosphate hydrolases"/>
    <property type="match status" value="1"/>
</dbReference>
<evidence type="ECO:0000259" key="8">
    <source>
        <dbReference type="Pfam" id="PF24883"/>
    </source>
</evidence>
<evidence type="ECO:0000313" key="9">
    <source>
        <dbReference type="EMBL" id="GAM33504.1"/>
    </source>
</evidence>
<sequence length="1451" mass="160391">MLDKGYKKRFGDGNDKNVYVPGRIGSHYVVITALPMGWMGNNTAAMVATRMMIKFQNIQVGLLVGIGGGFPNKEADIRLGDVVVSKPDGRFNGVVQYDLGKYTKDGFQRMGAMNAPPERILAVLQFMPPHGTFLGKQPMSPYPGESFDQLYDRDDDGGQEELVVRECGNRQNGPCVFYGTVASGNGVVKDARKRKTLIQEHNVLCCEMEAAGLMNSPFPCLVIRGISDYADGHKSDRWQDYAASAAAQYARDFLHELPEDNGRLRRPLQDSSTWSLAAVSDTSNGQEYIADAAPGTCGWLLEEKAYKEWKLQENGLLWLTGKPDSGKSTLLKYALLKEIEQQDNFTISFFFHKSNSNEHTISLNLYRCLLGQLIGGCQERRWYQLTDTIKQLLVDGSERGRDHNEWIWHPNELSRLLRDCIRKVLEKCAVQVFVDALDECDITDQPTLENFFKTLQSDCASAPSRLSVFIACRQGSLAKWQAHMDNEIRVGLKNQSDIKTYLLHNLEKFEDEKQRQELEDDMLAQSSGVFLWITLVCPKVVAEQRKGRNVDEIRQSLRTVLSELSDIFKNILEKLAEEQVAGDSTRSLRLFQWLCFSTRPLSLTELRWAMNMSISNPFSSLDQCLKEPSSIRNDTQMAKQLSSFSGGLIEVRDHQGVARAQLIHQSVKEFLINQGFRILSPSVGLSATFIGHANAMLSRACIRYLSMEEIVAQQDNTDFPFLSYAAISWTRHAEQSERMGISQGYILTSFQWPSEGLIGSWVRIAMQSHRGWPVRQTNLLHATARHGLTSAVTAHLWGSSFLRAVVLFLLVYNSFIPFPATRQLLKLLQICAFPGQETDCKDGLGRTALSLAATRGHVAVVQLLLSRDDVDVNSVDHWGRTPLSWASAAGQDAVVGLLISHKNIKVNLSDDQGRTPLFWAVVNEHEGVMLELLRKNADITTTDGSGATALHVASRRGHEDLSRHLLEHGASIEAKDKYGRTALHEAALYGREPVVQLLLSKGANVAVVDNGGDTVLHRAAGNRDPTIARRLLDDDRGVSAIMELVLEHRSDLIYETDNLGGTALHRAASSGRVAVTKLLLAKGVRINGTDYQCRTALDLAEEENETEIVRLLEESGADKRITQRQSVTRGTRDAPVQLHDNPTDTHNEQKPLELASRNGDVRTVRRLLDAGEPVTYSALAAASEEGFDAVVQLILTKDPDLAAGHGDEAVVRLILESGATVTLRTLLSAAAREGNETAFQLLLENGTTTPCQALAIAAALGNEAICRMLLKNGVDATQSTIGHYVYKVTALQLAAKHGHDAIVRLLLEQNVDVNGSSHYIGTPLHEAARNGHETIVGLLLDKRADVNREHHYHGSPLSVAIENKHDGVVRLLLENGAFVDGGGYSHSPLRLAARMGIQAIMQQLLEHGADGTLSKQTLDMALQAALEANKSEVARLLEEYIQEGAGNNSQW</sequence>
<dbReference type="InterPro" id="IPR027417">
    <property type="entry name" value="P-loop_NTPase"/>
</dbReference>
<reference evidence="10" key="1">
    <citation type="journal article" date="2015" name="Genome Announc.">
        <title>Draft genome sequence of Talaromyces cellulolyticus strain Y-94, a source of lignocellulosic biomass-degrading enzymes.</title>
        <authorList>
            <person name="Fujii T."/>
            <person name="Koike H."/>
            <person name="Sawayama S."/>
            <person name="Yano S."/>
            <person name="Inoue H."/>
        </authorList>
    </citation>
    <scope>NUCLEOTIDE SEQUENCE [LARGE SCALE GENOMIC DNA]</scope>
    <source>
        <strain evidence="10">Y-94</strain>
    </source>
</reference>
<dbReference type="InterPro" id="IPR002110">
    <property type="entry name" value="Ankyrin_rpt"/>
</dbReference>
<dbReference type="Gene3D" id="1.25.40.20">
    <property type="entry name" value="Ankyrin repeat-containing domain"/>
    <property type="match status" value="4"/>
</dbReference>
<dbReference type="GO" id="GO:0009116">
    <property type="term" value="P:nucleoside metabolic process"/>
    <property type="evidence" value="ECO:0007669"/>
    <property type="project" value="InterPro"/>
</dbReference>
<dbReference type="EMBL" id="DF933807">
    <property type="protein sequence ID" value="GAM33504.1"/>
    <property type="molecule type" value="Genomic_DNA"/>
</dbReference>
<dbReference type="InterPro" id="IPR056884">
    <property type="entry name" value="NPHP3-like_N"/>
</dbReference>
<dbReference type="SUPFAM" id="SSF48403">
    <property type="entry name" value="Ankyrin repeat"/>
    <property type="match status" value="3"/>
</dbReference>
<feature type="repeat" description="ANK" evidence="4">
    <location>
        <begin position="978"/>
        <end position="1010"/>
    </location>
</feature>
<dbReference type="InterPro" id="IPR054471">
    <property type="entry name" value="GPIID_WHD"/>
</dbReference>
<feature type="repeat" description="ANK" evidence="4">
    <location>
        <begin position="945"/>
        <end position="977"/>
    </location>
</feature>
<accession>A0A0B8N0D7</accession>
<dbReference type="PANTHER" id="PTHR24161:SF85">
    <property type="entry name" value="PALMITOYLTRANSFERASE HIP14"/>
    <property type="match status" value="1"/>
</dbReference>
<dbReference type="PROSITE" id="PS50297">
    <property type="entry name" value="ANK_REP_REGION"/>
    <property type="match status" value="8"/>
</dbReference>
<feature type="repeat" description="ANK" evidence="4">
    <location>
        <begin position="912"/>
        <end position="944"/>
    </location>
</feature>
<feature type="repeat" description="ANK" evidence="4">
    <location>
        <begin position="1322"/>
        <end position="1351"/>
    </location>
</feature>
<dbReference type="PRINTS" id="PR01415">
    <property type="entry name" value="ANKYRIN"/>
</dbReference>
<feature type="domain" description="Nucleoside phosphorylase" evidence="6">
    <location>
        <begin position="17"/>
        <end position="243"/>
    </location>
</feature>
<evidence type="ECO:0000256" key="2">
    <source>
        <dbReference type="ARBA" id="ARBA00022737"/>
    </source>
</evidence>
<evidence type="ECO:0000259" key="7">
    <source>
        <dbReference type="Pfam" id="PF22939"/>
    </source>
</evidence>
<feature type="domain" description="Nephrocystin 3-like N-terminal" evidence="8">
    <location>
        <begin position="295"/>
        <end position="473"/>
    </location>
</feature>
<evidence type="ECO:0000313" key="10">
    <source>
        <dbReference type="Proteomes" id="UP000053095"/>
    </source>
</evidence>
<feature type="repeat" description="ANK" evidence="4">
    <location>
        <begin position="1286"/>
        <end position="1318"/>
    </location>
</feature>
<dbReference type="EC" id="2.3.1.225" evidence="1"/>
<dbReference type="Gene3D" id="3.40.50.300">
    <property type="entry name" value="P-loop containing nucleotide triphosphate hydrolases"/>
    <property type="match status" value="1"/>
</dbReference>
<name>A0A0B8N0D7_TALPI</name>
<feature type="repeat" description="ANK" evidence="4">
    <location>
        <begin position="1059"/>
        <end position="1091"/>
    </location>
</feature>
<dbReference type="InterPro" id="IPR000845">
    <property type="entry name" value="Nucleoside_phosphorylase_d"/>
</dbReference>